<dbReference type="Proteomes" id="UP000198703">
    <property type="component" value="Unassembled WGS sequence"/>
</dbReference>
<dbReference type="Gene3D" id="3.40.1530.20">
    <property type="entry name" value="Protein of unknown function (DUF1491)"/>
    <property type="match status" value="1"/>
</dbReference>
<reference evidence="1 2" key="1">
    <citation type="submission" date="2016-10" db="EMBL/GenBank/DDBJ databases">
        <authorList>
            <person name="de Groot N.N."/>
        </authorList>
    </citation>
    <scope>NUCLEOTIDE SEQUENCE [LARGE SCALE GENOMIC DNA]</scope>
    <source>
        <strain evidence="1 2">DSM 15345</strain>
    </source>
</reference>
<protein>
    <recommendedName>
        <fullName evidence="3">DUF1491 domain-containing protein</fullName>
    </recommendedName>
</protein>
<dbReference type="AlphaFoldDB" id="A0A1H3YM64"/>
<organism evidence="1 2">
    <name type="scientific">Rubrimonas cliftonensis</name>
    <dbReference type="NCBI Taxonomy" id="89524"/>
    <lineage>
        <taxon>Bacteria</taxon>
        <taxon>Pseudomonadati</taxon>
        <taxon>Pseudomonadota</taxon>
        <taxon>Alphaproteobacteria</taxon>
        <taxon>Rhodobacterales</taxon>
        <taxon>Paracoccaceae</taxon>
        <taxon>Rubrimonas</taxon>
    </lineage>
</organism>
<evidence type="ECO:0008006" key="3">
    <source>
        <dbReference type="Google" id="ProtNLM"/>
    </source>
</evidence>
<sequence>MAGVTTAFWVSAYRMRLEAAGIGVYLTKRGDPDAGAVLVKIARPDGSATLWGRAYGEDGRRVWAALAEGPEREVDDAATRQARVDPDLWLIELEDRDGRTLLDEPGLSE</sequence>
<dbReference type="InterPro" id="IPR009964">
    <property type="entry name" value="DUF1491"/>
</dbReference>
<gene>
    <name evidence="1" type="ORF">SAMN05444370_103146</name>
</gene>
<dbReference type="RefSeq" id="WP_093250398.1">
    <property type="nucleotide sequence ID" value="NZ_FNQM01000003.1"/>
</dbReference>
<dbReference type="Pfam" id="PF07372">
    <property type="entry name" value="DUF1491"/>
    <property type="match status" value="1"/>
</dbReference>
<accession>A0A1H3YM64</accession>
<dbReference type="EMBL" id="FNQM01000003">
    <property type="protein sequence ID" value="SEA12241.1"/>
    <property type="molecule type" value="Genomic_DNA"/>
</dbReference>
<name>A0A1H3YM64_9RHOB</name>
<proteinExistence type="predicted"/>
<evidence type="ECO:0000313" key="1">
    <source>
        <dbReference type="EMBL" id="SEA12241.1"/>
    </source>
</evidence>
<dbReference type="OrthoDB" id="9809136at2"/>
<keyword evidence="2" id="KW-1185">Reference proteome</keyword>
<evidence type="ECO:0000313" key="2">
    <source>
        <dbReference type="Proteomes" id="UP000198703"/>
    </source>
</evidence>
<dbReference type="STRING" id="89524.SAMN05444370_103146"/>